<dbReference type="EMBL" id="DMUP01000124">
    <property type="protein sequence ID" value="HAR56215.1"/>
    <property type="molecule type" value="Genomic_DNA"/>
</dbReference>
<evidence type="ECO:0000313" key="2">
    <source>
        <dbReference type="Proteomes" id="UP000262878"/>
    </source>
</evidence>
<reference evidence="1 2" key="1">
    <citation type="journal article" date="2018" name="Nat. Biotechnol.">
        <title>A standardized bacterial taxonomy based on genome phylogeny substantially revises the tree of life.</title>
        <authorList>
            <person name="Parks D.H."/>
            <person name="Chuvochina M."/>
            <person name="Waite D.W."/>
            <person name="Rinke C."/>
            <person name="Skarshewski A."/>
            <person name="Chaumeil P.A."/>
            <person name="Hugenholtz P."/>
        </authorList>
    </citation>
    <scope>NUCLEOTIDE SEQUENCE [LARGE SCALE GENOMIC DNA]</scope>
    <source>
        <strain evidence="1">UBA9360</strain>
    </source>
</reference>
<evidence type="ECO:0000313" key="1">
    <source>
        <dbReference type="EMBL" id="HAR56215.1"/>
    </source>
</evidence>
<dbReference type="Proteomes" id="UP000262878">
    <property type="component" value="Unassembled WGS sequence"/>
</dbReference>
<name>A0A348WNV3_9GAMM</name>
<accession>A0A348WNV3</accession>
<dbReference type="AlphaFoldDB" id="A0A348WNV3"/>
<proteinExistence type="predicted"/>
<comment type="caution">
    <text evidence="1">The sequence shown here is derived from an EMBL/GenBank/DDBJ whole genome shotgun (WGS) entry which is preliminary data.</text>
</comment>
<organism evidence="1 2">
    <name type="scientific">Idiomarina baltica</name>
    <dbReference type="NCBI Taxonomy" id="190892"/>
    <lineage>
        <taxon>Bacteria</taxon>
        <taxon>Pseudomonadati</taxon>
        <taxon>Pseudomonadota</taxon>
        <taxon>Gammaproteobacteria</taxon>
        <taxon>Alteromonadales</taxon>
        <taxon>Idiomarinaceae</taxon>
        <taxon>Idiomarina</taxon>
    </lineage>
</organism>
<gene>
    <name evidence="1" type="ORF">DCR58_05435</name>
</gene>
<sequence length="117" mass="13105">MRFVREANAMGQPVETGMLVKQSELLQAVESSPAKQHELNELTKSGLFKSSAKNSSAKIDQILGKLKDKGYLVAQDTSGALYRATGLWSYLYDVLDFIRAHEHLESDDDDNEQPELF</sequence>
<protein>
    <submittedName>
        <fullName evidence="1">Uncharacterized protein</fullName>
    </submittedName>
</protein>